<dbReference type="PATRIC" id="fig|1276246.3.peg.879"/>
<name>W6AHR3_9MOLU</name>
<proteinExistence type="predicted"/>
<evidence type="ECO:0000313" key="2">
    <source>
        <dbReference type="EMBL" id="AHI53224.1"/>
    </source>
</evidence>
<gene>
    <name evidence="2" type="ORF">SCULI_v1c08840</name>
</gene>
<dbReference type="HOGENOM" id="CLU_307148_0_0_14"/>
<dbReference type="STRING" id="1276246.SCULI_v1c08840"/>
<evidence type="ECO:0000256" key="1">
    <source>
        <dbReference type="SAM" id="Phobius"/>
    </source>
</evidence>
<accession>W6AHR3</accession>
<keyword evidence="1" id="KW-0812">Transmembrane</keyword>
<feature type="transmembrane region" description="Helical" evidence="1">
    <location>
        <begin position="351"/>
        <end position="375"/>
    </location>
</feature>
<keyword evidence="3" id="KW-1185">Reference proteome</keyword>
<dbReference type="Proteomes" id="UP000019267">
    <property type="component" value="Chromosome"/>
</dbReference>
<feature type="transmembrane region" description="Helical" evidence="1">
    <location>
        <begin position="21"/>
        <end position="41"/>
    </location>
</feature>
<dbReference type="EMBL" id="CP006681">
    <property type="protein sequence ID" value="AHI53224.1"/>
    <property type="molecule type" value="Genomic_DNA"/>
</dbReference>
<keyword evidence="1" id="KW-0472">Membrane</keyword>
<feature type="transmembrane region" description="Helical" evidence="1">
    <location>
        <begin position="930"/>
        <end position="953"/>
    </location>
</feature>
<dbReference type="AlphaFoldDB" id="W6AHR3"/>
<feature type="transmembrane region" description="Helical" evidence="1">
    <location>
        <begin position="450"/>
        <end position="474"/>
    </location>
</feature>
<organism evidence="2 3">
    <name type="scientific">Spiroplasma culicicola AES-1</name>
    <dbReference type="NCBI Taxonomy" id="1276246"/>
    <lineage>
        <taxon>Bacteria</taxon>
        <taxon>Bacillati</taxon>
        <taxon>Mycoplasmatota</taxon>
        <taxon>Mollicutes</taxon>
        <taxon>Entomoplasmatales</taxon>
        <taxon>Spiroplasmataceae</taxon>
        <taxon>Spiroplasma</taxon>
    </lineage>
</organism>
<protein>
    <submittedName>
        <fullName evidence="2">Uncharacterized protein</fullName>
    </submittedName>
</protein>
<feature type="transmembrane region" description="Helical" evidence="1">
    <location>
        <begin position="887"/>
        <end position="910"/>
    </location>
</feature>
<feature type="transmembrane region" description="Helical" evidence="1">
    <location>
        <begin position="517"/>
        <end position="542"/>
    </location>
</feature>
<keyword evidence="1" id="KW-1133">Transmembrane helix</keyword>
<reference evidence="2 3" key="1">
    <citation type="journal article" date="2014" name="Genome Biol. Evol.">
        <title>Molecular evolution of the substrate utilization strategies and putative virulence factors in mosquito-associated Spiroplasma species.</title>
        <authorList>
            <person name="Chang T.H."/>
            <person name="Lo W.S."/>
            <person name="Ku C."/>
            <person name="Chen L.L."/>
            <person name="Kuo C.H."/>
        </authorList>
    </citation>
    <scope>NUCLEOTIDE SEQUENCE [LARGE SCALE GENOMIC DNA]</scope>
    <source>
        <strain evidence="2">AES-1</strain>
    </source>
</reference>
<dbReference type="KEGG" id="scq:SCULI_v1c08840"/>
<evidence type="ECO:0000313" key="3">
    <source>
        <dbReference type="Proteomes" id="UP000019267"/>
    </source>
</evidence>
<feature type="transmembrane region" description="Helical" evidence="1">
    <location>
        <begin position="843"/>
        <end position="866"/>
    </location>
</feature>
<feature type="transmembrane region" description="Helical" evidence="1">
    <location>
        <begin position="409"/>
        <end position="430"/>
    </location>
</feature>
<sequence length="963" mass="113281">MVWMMKVNLTAKFKQLWKLTMPFYFFITVSFALLIGLFSFVSNISSEVKSVWEQGHFRNIEWRGTRFSQEQKENHWQLRPTSNEHNFIFEYINNLVESNDEDIYEFIEEVGSNSGMITPKIINLFPNISAKLLNVQELNLIKYNNNLLDALMIEEINQHFPENTNIFSARLVAHKVNDLNQNKLKFFISPTSNKNDPFYTQQNNDSDFHILSKIKDQQIEDLENNYIFISPSDLKELNLNIGDKYFFSSMGQLIETTIAGTATSKTTIAKEQNTNHIFAPIDFLLKNNLIESITYGIYLQQAADDYKAASDYFNNFLNNYFINDNLDLYVGNYIYDANKAPYFTMYKNPLMIFQIIAYAISILVFSLILISYLWISLYSIHKQKEILWTLKANGTSNWILAFSQMLGDLVPQFVAFIFAVPLSIIIYKIFWSVGANQYIFDLSNKFVNLFAFLINFAFLFFIMSMYLIVNFFVISKRLRINNPKIHISKFYKLFKSLHISSKKRINLSISWPNIGKALISGIIMLITFWTISFGILFTSSLYNSALESQKYMAPYKNASGQLIENDTSFKVETPDEYSYLDFYLLKQAIDENNQNALFEFIKYLQPLNPLEYKISSEDIAWLSNVDIPEQLQIVKNIQNKLNVSLWTLKNQYKKDIYPEFYFKYYPHLEFASSLNLEFKNEIIFNFVLLDTNQDIFKDIHLIDNEVILTTETHFQFSKWNHLQNDTLTLELKDKKMTFKVKGVNQNLQDKYYIYANKDYFIKKYFDDRKMYDNTFYLKESEPLITEMLVFQTIDEDNKGTSFSDYIDLQNLGISDMNIFISDYQKISEFIFERGSNFSNIGIYTSYILILISFILIALLVTLTIISNYELIRYLKQMGYNSKYICRYISFSYIFATFIALNLMYVTIGLITKQIALLLSNLIGINLNIYYDLWTFMIPLIIFVLFSVLIFYSLKIFYKKIKII</sequence>